<dbReference type="CDD" id="cd00093">
    <property type="entry name" value="HTH_XRE"/>
    <property type="match status" value="1"/>
</dbReference>
<evidence type="ECO:0000259" key="2">
    <source>
        <dbReference type="PROSITE" id="PS50943"/>
    </source>
</evidence>
<evidence type="ECO:0000313" key="4">
    <source>
        <dbReference type="Proteomes" id="UP000196655"/>
    </source>
</evidence>
<dbReference type="Gene3D" id="1.10.260.40">
    <property type="entry name" value="lambda repressor-like DNA-binding domains"/>
    <property type="match status" value="1"/>
</dbReference>
<dbReference type="GO" id="GO:0003677">
    <property type="term" value="F:DNA binding"/>
    <property type="evidence" value="ECO:0007669"/>
    <property type="project" value="InterPro"/>
</dbReference>
<sequence length="402" mass="44015">MAEHEQINPRILAWARETAGLSLEEAAQKLGLSTTGRTTGAEKLASLEAGERAPTSQQLQRAASVYRRPLVVFYLAEPPGRGERGEDFRTTPDAASPRENATLDALLRDLRARQQLLRAMLEDQDDAHPLSFIGSSRIDDGRDRVVAAIRSALSISVQDQRAAKGPEALFNLFRTATERLGVYVLLVGDMGSHHSDLSEDVFRGIALADDVAPFVIVNDNDAKPARSFTLLHEVAHLWIGASGVSGPLQTMSANVIERFCNDVAGELLLPSGELARPAGLQDAAFDVVLRATERIALEWNVSQGLAAYRMDRLGWIGDDIAGRLFRHFAQRWRNEKQRSRDGSENSGPSYYIVRRHRLGAALLSAVRRGLQGDVVTHIKAARILGVSPTNVGPLLQERLRAA</sequence>
<dbReference type="EMBL" id="NHON01000111">
    <property type="protein sequence ID" value="OWJ60802.1"/>
    <property type="molecule type" value="Genomic_DNA"/>
</dbReference>
<evidence type="ECO:0000256" key="1">
    <source>
        <dbReference type="ARBA" id="ARBA00007227"/>
    </source>
</evidence>
<dbReference type="InterPro" id="IPR001387">
    <property type="entry name" value="Cro/C1-type_HTH"/>
</dbReference>
<name>A0A211Z6C0_9PROT</name>
<dbReference type="PANTHER" id="PTHR43236:SF2">
    <property type="entry name" value="BLL0069 PROTEIN"/>
    <property type="match status" value="1"/>
</dbReference>
<proteinExistence type="inferred from homology"/>
<accession>A0A211Z6C0</accession>
<dbReference type="PANTHER" id="PTHR43236">
    <property type="entry name" value="ANTITOXIN HIGA1"/>
    <property type="match status" value="1"/>
</dbReference>
<dbReference type="InterPro" id="IPR010982">
    <property type="entry name" value="Lambda_DNA-bd_dom_sf"/>
</dbReference>
<evidence type="ECO:0000313" key="3">
    <source>
        <dbReference type="EMBL" id="OWJ60802.1"/>
    </source>
</evidence>
<dbReference type="Pfam" id="PF06114">
    <property type="entry name" value="Peptidase_M78"/>
    <property type="match status" value="1"/>
</dbReference>
<dbReference type="Gene3D" id="1.10.10.2910">
    <property type="match status" value="1"/>
</dbReference>
<dbReference type="RefSeq" id="WP_088156593.1">
    <property type="nucleotide sequence ID" value="NZ_NHON01000111.1"/>
</dbReference>
<comment type="caution">
    <text evidence="3">The sequence shown here is derived from an EMBL/GenBank/DDBJ whole genome shotgun (WGS) entry which is preliminary data.</text>
</comment>
<dbReference type="OrthoDB" id="9796786at2"/>
<comment type="similarity">
    <text evidence="1">Belongs to the short-chain fatty acyl-CoA assimilation regulator (ScfR) family.</text>
</comment>
<dbReference type="SMART" id="SM00530">
    <property type="entry name" value="HTH_XRE"/>
    <property type="match status" value="1"/>
</dbReference>
<keyword evidence="4" id="KW-1185">Reference proteome</keyword>
<dbReference type="Proteomes" id="UP000196655">
    <property type="component" value="Unassembled WGS sequence"/>
</dbReference>
<gene>
    <name evidence="3" type="ORF">BWR60_31720</name>
</gene>
<dbReference type="InterPro" id="IPR010359">
    <property type="entry name" value="IrrE_HExxH"/>
</dbReference>
<dbReference type="InterPro" id="IPR052345">
    <property type="entry name" value="Rad_response_metalloprotease"/>
</dbReference>
<dbReference type="SUPFAM" id="SSF47413">
    <property type="entry name" value="lambda repressor-like DNA-binding domains"/>
    <property type="match status" value="1"/>
</dbReference>
<dbReference type="AlphaFoldDB" id="A0A211Z6C0"/>
<dbReference type="PROSITE" id="PS50943">
    <property type="entry name" value="HTH_CROC1"/>
    <property type="match status" value="1"/>
</dbReference>
<feature type="domain" description="HTH cro/C1-type" evidence="2">
    <location>
        <begin position="15"/>
        <end position="73"/>
    </location>
</feature>
<protein>
    <recommendedName>
        <fullName evidence="2">HTH cro/C1-type domain-containing protein</fullName>
    </recommendedName>
</protein>
<organism evidence="3 4">
    <name type="scientific">Inquilinus limosus</name>
    <dbReference type="NCBI Taxonomy" id="171674"/>
    <lineage>
        <taxon>Bacteria</taxon>
        <taxon>Pseudomonadati</taxon>
        <taxon>Pseudomonadota</taxon>
        <taxon>Alphaproteobacteria</taxon>
        <taxon>Rhodospirillales</taxon>
        <taxon>Rhodospirillaceae</taxon>
        <taxon>Inquilinus</taxon>
    </lineage>
</organism>
<reference evidence="4" key="1">
    <citation type="submission" date="2017-05" db="EMBL/GenBank/DDBJ databases">
        <authorList>
            <person name="Macchi M."/>
            <person name="Festa S."/>
            <person name="Coppotelli B.M."/>
            <person name="Morelli I.S."/>
        </authorList>
    </citation>
    <scope>NUCLEOTIDE SEQUENCE [LARGE SCALE GENOMIC DNA]</scope>
    <source>
        <strain evidence="4">I</strain>
    </source>
</reference>